<accession>A0A4U1B8T8</accession>
<feature type="transmembrane region" description="Helical" evidence="2">
    <location>
        <begin position="256"/>
        <end position="287"/>
    </location>
</feature>
<gene>
    <name evidence="4" type="ORF">E8M12_04805</name>
</gene>
<dbReference type="PANTHER" id="PTHR34473">
    <property type="entry name" value="UPF0699 TRANSMEMBRANE PROTEIN YDBS"/>
    <property type="match status" value="1"/>
</dbReference>
<feature type="compositionally biased region" description="Polar residues" evidence="1">
    <location>
        <begin position="171"/>
        <end position="182"/>
    </location>
</feature>
<feature type="domain" description="YdbS-like PH" evidence="3">
    <location>
        <begin position="301"/>
        <end position="340"/>
    </location>
</feature>
<evidence type="ECO:0000256" key="1">
    <source>
        <dbReference type="SAM" id="MobiDB-lite"/>
    </source>
</evidence>
<evidence type="ECO:0000256" key="2">
    <source>
        <dbReference type="SAM" id="Phobius"/>
    </source>
</evidence>
<dbReference type="AlphaFoldDB" id="A0A4U1B8T8"/>
<organism evidence="4 5">
    <name type="scientific">Thalassotalea mangrovi</name>
    <dbReference type="NCBI Taxonomy" id="2572245"/>
    <lineage>
        <taxon>Bacteria</taxon>
        <taxon>Pseudomonadati</taxon>
        <taxon>Pseudomonadota</taxon>
        <taxon>Gammaproteobacteria</taxon>
        <taxon>Alteromonadales</taxon>
        <taxon>Colwelliaceae</taxon>
        <taxon>Thalassotalea</taxon>
    </lineage>
</organism>
<feature type="region of interest" description="Disordered" evidence="1">
    <location>
        <begin position="167"/>
        <end position="188"/>
    </location>
</feature>
<dbReference type="EMBL" id="SWDB01000009">
    <property type="protein sequence ID" value="TKB46376.1"/>
    <property type="molecule type" value="Genomic_DNA"/>
</dbReference>
<proteinExistence type="predicted"/>
<evidence type="ECO:0000313" key="4">
    <source>
        <dbReference type="EMBL" id="TKB46376.1"/>
    </source>
</evidence>
<dbReference type="Proteomes" id="UP000307999">
    <property type="component" value="Unassembled WGS sequence"/>
</dbReference>
<feature type="transmembrane region" description="Helical" evidence="2">
    <location>
        <begin position="399"/>
        <end position="417"/>
    </location>
</feature>
<dbReference type="OrthoDB" id="155986at2"/>
<evidence type="ECO:0000259" key="3">
    <source>
        <dbReference type="Pfam" id="PF03703"/>
    </source>
</evidence>
<feature type="domain" description="YdbS-like PH" evidence="3">
    <location>
        <begin position="84"/>
        <end position="163"/>
    </location>
</feature>
<protein>
    <recommendedName>
        <fullName evidence="3">YdbS-like PH domain-containing protein</fullName>
    </recommendedName>
</protein>
<dbReference type="InterPro" id="IPR014529">
    <property type="entry name" value="UCP026631"/>
</dbReference>
<sequence>MTDNTPSDNSDYQGAATVSQWHRISPIAVIYYALRFVRGFVGNMAYLLPALLVGYNQIQKNPQAALPLSIAILALIIVSSILSYWFFQYRLSNDHLEIRSGVFSKKYLNLPFNRIQNVEVSHPWYYRPFGYATLKLDSAGSAQQEANIAALEKHFAEQLRREIVRHKASDNRQSATTTTNEQGLAGEQSASLEGEVVLNRRSISDIVLHGISNNRVWIVLGALAPFIDNLTKGIPEYLQAKGIDIDQIVSSAHMPWWQLTLAVITLVIIVMAIMSLISVIGAIITFYDFSLSKADSKYIRRSGLFSRHEITMPHSRMQMVTCQQDWLDKLFKRINIKFEQMNANAANQGQPSLSEGTNKIIVPSVTAEQRDFLVADAYPQSQLPAINFQPIQRRYLLRLYLLLALIAIPLLTLLAVADKTMPLLITSLLSVFLSVVIFMRYRRWGIATDNHYIYVRKGCFGVDYHIFEAYKLQQVKIKQSIWQKRHQLASVQFVLASGSVTVPYIKEELAKTIADFALFEVERQPRSWM</sequence>
<feature type="domain" description="YdbS-like PH" evidence="3">
    <location>
        <begin position="441"/>
        <end position="515"/>
    </location>
</feature>
<keyword evidence="2" id="KW-0812">Transmembrane</keyword>
<feature type="transmembrane region" description="Helical" evidence="2">
    <location>
        <begin position="423"/>
        <end position="441"/>
    </location>
</feature>
<dbReference type="InterPro" id="IPR005182">
    <property type="entry name" value="YdbS-like_PH"/>
</dbReference>
<feature type="transmembrane region" description="Helical" evidence="2">
    <location>
        <begin position="29"/>
        <end position="53"/>
    </location>
</feature>
<name>A0A4U1B8T8_9GAMM</name>
<keyword evidence="2" id="KW-1133">Transmembrane helix</keyword>
<dbReference type="PANTHER" id="PTHR34473:SF2">
    <property type="entry name" value="UPF0699 TRANSMEMBRANE PROTEIN YDBT"/>
    <property type="match status" value="1"/>
</dbReference>
<dbReference type="PIRSF" id="PIRSF026631">
    <property type="entry name" value="UCP026631"/>
    <property type="match status" value="1"/>
</dbReference>
<comment type="caution">
    <text evidence="4">The sequence shown here is derived from an EMBL/GenBank/DDBJ whole genome shotgun (WGS) entry which is preliminary data.</text>
</comment>
<dbReference type="Pfam" id="PF03703">
    <property type="entry name" value="bPH_2"/>
    <property type="match status" value="3"/>
</dbReference>
<reference evidence="4 5" key="1">
    <citation type="submission" date="2019-04" db="EMBL/GenBank/DDBJ databases">
        <title>Thalassotalea guangxiensis sp. nov., isolated from sediment of the coastal wetland.</title>
        <authorList>
            <person name="Zheng S."/>
            <person name="Zhang D."/>
        </authorList>
    </citation>
    <scope>NUCLEOTIDE SEQUENCE [LARGE SCALE GENOMIC DNA]</scope>
    <source>
        <strain evidence="4 5">ZS-4</strain>
    </source>
</reference>
<dbReference type="RefSeq" id="WP_136734952.1">
    <property type="nucleotide sequence ID" value="NZ_SWDB01000009.1"/>
</dbReference>
<keyword evidence="5" id="KW-1185">Reference proteome</keyword>
<feature type="transmembrane region" description="Helical" evidence="2">
    <location>
        <begin position="65"/>
        <end position="87"/>
    </location>
</feature>
<keyword evidence="2" id="KW-0472">Membrane</keyword>
<evidence type="ECO:0000313" key="5">
    <source>
        <dbReference type="Proteomes" id="UP000307999"/>
    </source>
</evidence>